<dbReference type="RefSeq" id="WP_236401014.1">
    <property type="nucleotide sequence ID" value="NZ_JAKJHZ010000005.1"/>
</dbReference>
<organism evidence="2 3">
    <name type="scientific">Nocardioides potassii</name>
    <dbReference type="NCBI Taxonomy" id="2911371"/>
    <lineage>
        <taxon>Bacteria</taxon>
        <taxon>Bacillati</taxon>
        <taxon>Actinomycetota</taxon>
        <taxon>Actinomycetes</taxon>
        <taxon>Propionibacteriales</taxon>
        <taxon>Nocardioidaceae</taxon>
        <taxon>Nocardioides</taxon>
    </lineage>
</organism>
<evidence type="ECO:0000259" key="1">
    <source>
        <dbReference type="Pfam" id="PF04480"/>
    </source>
</evidence>
<gene>
    <name evidence="2" type="ORF">L2K70_07810</name>
</gene>
<dbReference type="EMBL" id="JAKJHZ010000005">
    <property type="protein sequence ID" value="MCF6377508.1"/>
    <property type="molecule type" value="Genomic_DNA"/>
</dbReference>
<accession>A0ABS9HBK4</accession>
<name>A0ABS9HBK4_9ACTN</name>
<dbReference type="Gene3D" id="3.40.960.10">
    <property type="entry name" value="VSR Endonuclease"/>
    <property type="match status" value="1"/>
</dbReference>
<keyword evidence="2" id="KW-0255">Endonuclease</keyword>
<reference evidence="2 3" key="1">
    <citation type="submission" date="2022-01" db="EMBL/GenBank/DDBJ databases">
        <title>Nocardioides sp. nov., an actinomycete isolated from mining soil.</title>
        <authorList>
            <person name="Liu L."/>
        </authorList>
    </citation>
    <scope>NUCLEOTIDE SEQUENCE [LARGE SCALE GENOMIC DNA]</scope>
    <source>
        <strain evidence="2 3">KLBMP 9356</strain>
    </source>
</reference>
<sequence length="87" mass="10324">MIISSRHCWAQPDLVDRERRMVIECESYEWHGNRKGFLKDIRRYTLLTAEGWTVLRFTWDDVMFRPAWVREVLVRAIGGDTQVLVAA</sequence>
<dbReference type="InterPro" id="IPR007569">
    <property type="entry name" value="DUF559"/>
</dbReference>
<dbReference type="Pfam" id="PF04480">
    <property type="entry name" value="DUF559"/>
    <property type="match status" value="1"/>
</dbReference>
<keyword evidence="2" id="KW-0378">Hydrolase</keyword>
<protein>
    <submittedName>
        <fullName evidence="2">Endonuclease domain-containing protein</fullName>
    </submittedName>
</protein>
<dbReference type="SUPFAM" id="SSF52980">
    <property type="entry name" value="Restriction endonuclease-like"/>
    <property type="match status" value="1"/>
</dbReference>
<feature type="domain" description="DUF559" evidence="1">
    <location>
        <begin position="13"/>
        <end position="72"/>
    </location>
</feature>
<dbReference type="Proteomes" id="UP001201161">
    <property type="component" value="Unassembled WGS sequence"/>
</dbReference>
<evidence type="ECO:0000313" key="3">
    <source>
        <dbReference type="Proteomes" id="UP001201161"/>
    </source>
</evidence>
<dbReference type="InterPro" id="IPR011335">
    <property type="entry name" value="Restrct_endonuc-II-like"/>
</dbReference>
<proteinExistence type="predicted"/>
<evidence type="ECO:0000313" key="2">
    <source>
        <dbReference type="EMBL" id="MCF6377508.1"/>
    </source>
</evidence>
<keyword evidence="2" id="KW-0540">Nuclease</keyword>
<keyword evidence="3" id="KW-1185">Reference proteome</keyword>
<dbReference type="GO" id="GO:0004519">
    <property type="term" value="F:endonuclease activity"/>
    <property type="evidence" value="ECO:0007669"/>
    <property type="project" value="UniProtKB-KW"/>
</dbReference>
<comment type="caution">
    <text evidence="2">The sequence shown here is derived from an EMBL/GenBank/DDBJ whole genome shotgun (WGS) entry which is preliminary data.</text>
</comment>